<accession>A0A5Q2F2P1</accession>
<evidence type="ECO:0000259" key="1">
    <source>
        <dbReference type="Pfam" id="PF09356"/>
    </source>
</evidence>
<protein>
    <recommendedName>
        <fullName evidence="1">Bacteriophage phiJL001 Gp84 C-terminal domain-containing protein</fullName>
    </recommendedName>
</protein>
<dbReference type="KEGG" id="vg:62682716"/>
<organism evidence="2 3">
    <name type="scientific">Serratia phage JS26</name>
    <dbReference type="NCBI Taxonomy" id="2315217"/>
    <lineage>
        <taxon>Viruses</taxon>
        <taxon>Duplodnaviria</taxon>
        <taxon>Heunggongvirae</taxon>
        <taxon>Uroviricota</taxon>
        <taxon>Caudoviricetes</taxon>
        <taxon>Casjensviridae</taxon>
        <taxon>Dunedinvirus</taxon>
        <taxon>Dunedinvirus JS26</taxon>
    </lineage>
</organism>
<name>A0A5Q2F2P1_9CAUD</name>
<feature type="domain" description="Bacteriophage phiJL001 Gp84 C-terminal" evidence="1">
    <location>
        <begin position="187"/>
        <end position="264"/>
    </location>
</feature>
<dbReference type="GeneID" id="62682716"/>
<sequence>MAFSRLETSDQDGRPLILYQFELGNKVWRYTSADSSVSANGALYESVFIEDEGVNQTGEAQSDTFKLRMPFATPVPQLFQVTPPINQIAVKRFALHDGDTEAILNYVGFITQVNASEPGMAEIECITLSPTMQRNGLRLTWSRGCPYSVYDPSTCKANKAAYAVTALIKTAGAGILTTDAVKAFSDGYFDGGFIEWTDSFTGAQERRGVDAHAGDQLRLLGKSDGILEGMSIKVYPGCPRTTQACQDKFNNLLNYGGVPHMPGKSPFGQDPLY</sequence>
<proteinExistence type="predicted"/>
<keyword evidence="3" id="KW-1185">Reference proteome</keyword>
<dbReference type="InterPro" id="IPR011928">
    <property type="entry name" value="Phage_phiJL001_Gp84"/>
</dbReference>
<evidence type="ECO:0000313" key="2">
    <source>
        <dbReference type="EMBL" id="QGF20883.1"/>
    </source>
</evidence>
<dbReference type="InterPro" id="IPR018964">
    <property type="entry name" value="Phage_phiJL001_Gp84_C"/>
</dbReference>
<dbReference type="EMBL" id="MN505213">
    <property type="protein sequence ID" value="QGF20883.1"/>
    <property type="molecule type" value="Genomic_DNA"/>
</dbReference>
<dbReference type="NCBIfam" id="TIGR02218">
    <property type="entry name" value="phg_TIGR02218"/>
    <property type="match status" value="1"/>
</dbReference>
<dbReference type="RefSeq" id="YP_010000076.1">
    <property type="nucleotide sequence ID" value="NC_053012.1"/>
</dbReference>
<evidence type="ECO:0000313" key="3">
    <source>
        <dbReference type="Proteomes" id="UP000345177"/>
    </source>
</evidence>
<reference evidence="2 3" key="1">
    <citation type="submission" date="2019-09" db="EMBL/GenBank/DDBJ databases">
        <title>Transcriptional response of Serratia to Siphovirus infection.</title>
        <authorList>
            <person name="Malone L.M."/>
            <person name="Fineran P.C."/>
        </authorList>
    </citation>
    <scope>NUCLEOTIDE SEQUENCE [LARGE SCALE GENOMIC DNA]</scope>
</reference>
<dbReference type="Pfam" id="PF09356">
    <property type="entry name" value="Phage_BR0599"/>
    <property type="match status" value="1"/>
</dbReference>
<dbReference type="Proteomes" id="UP000345177">
    <property type="component" value="Segment"/>
</dbReference>